<dbReference type="Proteomes" id="UP001180503">
    <property type="component" value="Unassembled WGS sequence"/>
</dbReference>
<gene>
    <name evidence="1" type="ORF">RM528_08920</name>
</gene>
<organism evidence="1 2">
    <name type="scientific">Streptomyces edwardsiae</name>
    <dbReference type="NCBI Taxonomy" id="3075527"/>
    <lineage>
        <taxon>Bacteria</taxon>
        <taxon>Bacillati</taxon>
        <taxon>Actinomycetota</taxon>
        <taxon>Actinomycetes</taxon>
        <taxon>Kitasatosporales</taxon>
        <taxon>Streptomycetaceae</taxon>
        <taxon>Streptomyces</taxon>
    </lineage>
</organism>
<sequence length="143" mass="15810">MPEQTKVHVGKVFKAAKGSVQAVDGFAALNQIVEAARECIHIHEVESTRRARLAAYEATEVARIRAAEAVLKDYFTQAFAERRNLFEEMFTRLDRALDEGNGEVLNSVVRGIVDIAKSSPLADIGDLSQVRAALDDPDQVWDL</sequence>
<evidence type="ECO:0000313" key="1">
    <source>
        <dbReference type="EMBL" id="MDT0401979.1"/>
    </source>
</evidence>
<proteinExistence type="predicted"/>
<comment type="caution">
    <text evidence="1">The sequence shown here is derived from an EMBL/GenBank/DDBJ whole genome shotgun (WGS) entry which is preliminary data.</text>
</comment>
<accession>A0ABU2QC12</accession>
<protein>
    <submittedName>
        <fullName evidence="1">Uncharacterized protein</fullName>
    </submittedName>
</protein>
<reference evidence="2" key="1">
    <citation type="submission" date="2023-07" db="EMBL/GenBank/DDBJ databases">
        <title>30 novel species of actinomycetes from the DSMZ collection.</title>
        <authorList>
            <person name="Nouioui I."/>
        </authorList>
    </citation>
    <scope>NUCLEOTIDE SEQUENCE [LARGE SCALE GENOMIC DNA]</scope>
    <source>
        <strain evidence="2">DSM 41635</strain>
    </source>
</reference>
<name>A0ABU2QC12_9ACTN</name>
<evidence type="ECO:0000313" key="2">
    <source>
        <dbReference type="Proteomes" id="UP001180503"/>
    </source>
</evidence>
<dbReference type="RefSeq" id="WP_311709701.1">
    <property type="nucleotide sequence ID" value="NZ_JAVRFB010000005.1"/>
</dbReference>
<dbReference type="EMBL" id="JAVRFB010000005">
    <property type="protein sequence ID" value="MDT0401979.1"/>
    <property type="molecule type" value="Genomic_DNA"/>
</dbReference>